<keyword evidence="4 8" id="KW-1003">Cell membrane</keyword>
<dbReference type="GeneID" id="89563918"/>
<dbReference type="InterPro" id="IPR025720">
    <property type="entry name" value="RibU"/>
</dbReference>
<organism evidence="11">
    <name type="scientific">Intestinibacter bartlettii</name>
    <dbReference type="NCBI Taxonomy" id="261299"/>
    <lineage>
        <taxon>Bacteria</taxon>
        <taxon>Bacillati</taxon>
        <taxon>Bacillota</taxon>
        <taxon>Clostridia</taxon>
        <taxon>Peptostreptococcales</taxon>
        <taxon>Peptostreptococcaceae</taxon>
        <taxon>Intestinibacter</taxon>
    </lineage>
</organism>
<feature type="transmembrane region" description="Helical" evidence="9">
    <location>
        <begin position="85"/>
        <end position="106"/>
    </location>
</feature>
<keyword evidence="6 9" id="KW-1133">Transmembrane helix</keyword>
<sequence>MQQSINTQKSKKTMSTRVVAQIGILAAISYFLRFIEVPLPIFPSFLKLDFSDIVAVFGGLSMGAVPGFIIVVIKNLLQAVSGSTTGGVGEIANILIAGPYVLMICFICRKVKSYKNVLIGGIVGTIFMALVGAVVDYYIVFPLYALVMPMDVIINMGTVLNPKVTDLFTFMIWIVIPFNLLKGAIMTVVILPLYKKMEKILGVK</sequence>
<dbReference type="Pfam" id="PF12822">
    <property type="entry name" value="ECF_trnsprt"/>
    <property type="match status" value="1"/>
</dbReference>
<protein>
    <recommendedName>
        <fullName evidence="8">Riboflavin transporter</fullName>
    </recommendedName>
</protein>
<evidence type="ECO:0000256" key="6">
    <source>
        <dbReference type="ARBA" id="ARBA00022989"/>
    </source>
</evidence>
<feature type="transmembrane region" description="Helical" evidence="9">
    <location>
        <begin position="53"/>
        <end position="73"/>
    </location>
</feature>
<dbReference type="EMBL" id="JAJBMB010000005">
    <property type="protein sequence ID" value="MCB5445945.1"/>
    <property type="molecule type" value="Genomic_DNA"/>
</dbReference>
<evidence type="ECO:0000313" key="12">
    <source>
        <dbReference type="Proteomes" id="UP001299409"/>
    </source>
</evidence>
<evidence type="ECO:0000256" key="2">
    <source>
        <dbReference type="ARBA" id="ARBA00005540"/>
    </source>
</evidence>
<reference evidence="10 12" key="2">
    <citation type="submission" date="2021-10" db="EMBL/GenBank/DDBJ databases">
        <title>Collection of gut derived symbiotic bacterial strains cultured from healthy donors.</title>
        <authorList>
            <person name="Lin H."/>
            <person name="Littmann E."/>
            <person name="Claire K."/>
            <person name="Pamer E."/>
        </authorList>
    </citation>
    <scope>NUCLEOTIDE SEQUENCE [LARGE SCALE GENOMIC DNA]</scope>
    <source>
        <strain evidence="10 12">MSK.17.68</strain>
    </source>
</reference>
<evidence type="ECO:0000256" key="1">
    <source>
        <dbReference type="ARBA" id="ARBA00004651"/>
    </source>
</evidence>
<dbReference type="GO" id="GO:0032217">
    <property type="term" value="F:riboflavin transmembrane transporter activity"/>
    <property type="evidence" value="ECO:0007669"/>
    <property type="project" value="UniProtKB-UniRule"/>
</dbReference>
<evidence type="ECO:0000313" key="11">
    <source>
        <dbReference type="EMBL" id="VYU41177.1"/>
    </source>
</evidence>
<evidence type="ECO:0000256" key="3">
    <source>
        <dbReference type="ARBA" id="ARBA00022448"/>
    </source>
</evidence>
<evidence type="ECO:0000256" key="7">
    <source>
        <dbReference type="ARBA" id="ARBA00023136"/>
    </source>
</evidence>
<gene>
    <name evidence="11" type="primary">ribU</name>
    <name evidence="11" type="ORF">IBLFYP30_02581</name>
    <name evidence="10" type="ORF">LIP50_06965</name>
</gene>
<evidence type="ECO:0000256" key="5">
    <source>
        <dbReference type="ARBA" id="ARBA00022692"/>
    </source>
</evidence>
<comment type="subcellular location">
    <subcellularLocation>
        <location evidence="1">Cell membrane</location>
        <topology evidence="1">Multi-pass membrane protein</topology>
    </subcellularLocation>
</comment>
<reference evidence="11" key="1">
    <citation type="submission" date="2019-11" db="EMBL/GenBank/DDBJ databases">
        <authorList>
            <person name="Feng L."/>
        </authorList>
    </citation>
    <scope>NUCLEOTIDE SEQUENCE</scope>
    <source>
        <strain evidence="11">IbartlettiiLFYP30</strain>
    </source>
</reference>
<dbReference type="InterPro" id="IPR024529">
    <property type="entry name" value="ECF_trnsprt_substrate-spec"/>
</dbReference>
<feature type="transmembrane region" description="Helical" evidence="9">
    <location>
        <begin position="14"/>
        <end position="32"/>
    </location>
</feature>
<feature type="transmembrane region" description="Helical" evidence="9">
    <location>
        <begin position="118"/>
        <end position="147"/>
    </location>
</feature>
<keyword evidence="5 9" id="KW-0812">Transmembrane</keyword>
<dbReference type="GO" id="GO:0005886">
    <property type="term" value="C:plasma membrane"/>
    <property type="evidence" value="ECO:0007669"/>
    <property type="project" value="UniProtKB-SubCell"/>
</dbReference>
<dbReference type="EMBL" id="CACRUE010000036">
    <property type="protein sequence ID" value="VYU41177.1"/>
    <property type="molecule type" value="Genomic_DNA"/>
</dbReference>
<dbReference type="PANTHER" id="PTHR38438">
    <property type="entry name" value="RIBOFLAVIN TRANSPORTER RIBU"/>
    <property type="match status" value="1"/>
</dbReference>
<keyword evidence="12" id="KW-1185">Reference proteome</keyword>
<proteinExistence type="inferred from homology"/>
<feature type="transmembrane region" description="Helical" evidence="9">
    <location>
        <begin position="167"/>
        <end position="194"/>
    </location>
</feature>
<dbReference type="Proteomes" id="UP001299409">
    <property type="component" value="Unassembled WGS sequence"/>
</dbReference>
<dbReference type="Gene3D" id="1.10.1760.20">
    <property type="match status" value="1"/>
</dbReference>
<dbReference type="PANTHER" id="PTHR38438:SF1">
    <property type="entry name" value="RIBOFLAVIN TRANSPORTER RIBU"/>
    <property type="match status" value="1"/>
</dbReference>
<dbReference type="PIRSF" id="PIRSF037778">
    <property type="entry name" value="UCP037778_transp_RibU"/>
    <property type="match status" value="1"/>
</dbReference>
<accession>A0A6N3ETX9</accession>
<evidence type="ECO:0000256" key="9">
    <source>
        <dbReference type="SAM" id="Phobius"/>
    </source>
</evidence>
<evidence type="ECO:0000256" key="4">
    <source>
        <dbReference type="ARBA" id="ARBA00022475"/>
    </source>
</evidence>
<comment type="similarity">
    <text evidence="2 8">Belongs to the prokaryotic riboflavin transporter (P-RFT) (TC 2.A.87) family.</text>
</comment>
<evidence type="ECO:0000313" key="10">
    <source>
        <dbReference type="EMBL" id="MCB5445945.1"/>
    </source>
</evidence>
<dbReference type="AlphaFoldDB" id="A0A6N3ETX9"/>
<keyword evidence="7 8" id="KW-0472">Membrane</keyword>
<name>A0A6N3ETX9_9FIRM</name>
<keyword evidence="3 8" id="KW-0813">Transport</keyword>
<comment type="function">
    <text evidence="8">Probably a riboflavin-binding protein that interacts with the energy-coupling factor (ECF) ABC-transporter complex.</text>
</comment>
<dbReference type="RefSeq" id="WP_007285846.1">
    <property type="nucleotide sequence ID" value="NZ_BAABXU010000001.1"/>
</dbReference>
<evidence type="ECO:0000256" key="8">
    <source>
        <dbReference type="PIRNR" id="PIRNR037778"/>
    </source>
</evidence>